<organism evidence="3 4">
    <name type="scientific">Eiseniibacteriota bacterium</name>
    <dbReference type="NCBI Taxonomy" id="2212470"/>
    <lineage>
        <taxon>Bacteria</taxon>
        <taxon>Candidatus Eiseniibacteriota</taxon>
    </lineage>
</organism>
<keyword evidence="1" id="KW-0812">Transmembrane</keyword>
<protein>
    <recommendedName>
        <fullName evidence="5">Tetratricopeptide repeat protein</fullName>
    </recommendedName>
</protein>
<comment type="caution">
    <text evidence="3">The sequence shown here is derived from an EMBL/GenBank/DDBJ whole genome shotgun (WGS) entry which is preliminary data.</text>
</comment>
<sequence length="247" mass="25752">MKQAWGALGPAIAIALVTVVAGPASAPNGGREPRAEVGREPRVDAAALFNAGTDALSRGDPGRSVAFLLAAQRIDPRAQDVRANLAIARARAEATQGSGERERTPQSPGIALSTGEAWWVAALLALAGALTGGLAALRRARRGLFVGGTVVLALGVLASGWLLLRAREERRHPEAVVVVPVLEVGPAPDEQPRSPYLLGAGEEVRLGRTRGGLVEIRVSGNAIGWARRSGLWRVADAARYTPPSVSR</sequence>
<evidence type="ECO:0000256" key="1">
    <source>
        <dbReference type="SAM" id="Phobius"/>
    </source>
</evidence>
<evidence type="ECO:0000313" key="3">
    <source>
        <dbReference type="EMBL" id="TMQ57324.1"/>
    </source>
</evidence>
<dbReference type="AlphaFoldDB" id="A0A538T1C3"/>
<keyword evidence="1" id="KW-1133">Transmembrane helix</keyword>
<dbReference type="Proteomes" id="UP000316852">
    <property type="component" value="Unassembled WGS sequence"/>
</dbReference>
<reference evidence="3 4" key="1">
    <citation type="journal article" date="2019" name="Nat. Microbiol.">
        <title>Mediterranean grassland soil C-N compound turnover is dependent on rainfall and depth, and is mediated by genomically divergent microorganisms.</title>
        <authorList>
            <person name="Diamond S."/>
            <person name="Andeer P.F."/>
            <person name="Li Z."/>
            <person name="Crits-Christoph A."/>
            <person name="Burstein D."/>
            <person name="Anantharaman K."/>
            <person name="Lane K.R."/>
            <person name="Thomas B.C."/>
            <person name="Pan C."/>
            <person name="Northen T.R."/>
            <person name="Banfield J.F."/>
        </authorList>
    </citation>
    <scope>NUCLEOTIDE SEQUENCE [LARGE SCALE GENOMIC DNA]</scope>
    <source>
        <strain evidence="3">WS_6</strain>
    </source>
</reference>
<feature type="signal peptide" evidence="2">
    <location>
        <begin position="1"/>
        <end position="26"/>
    </location>
</feature>
<evidence type="ECO:0008006" key="5">
    <source>
        <dbReference type="Google" id="ProtNLM"/>
    </source>
</evidence>
<feature type="transmembrane region" description="Helical" evidence="1">
    <location>
        <begin position="144"/>
        <end position="164"/>
    </location>
</feature>
<keyword evidence="1" id="KW-0472">Membrane</keyword>
<evidence type="ECO:0000256" key="2">
    <source>
        <dbReference type="SAM" id="SignalP"/>
    </source>
</evidence>
<feature type="transmembrane region" description="Helical" evidence="1">
    <location>
        <begin position="117"/>
        <end position="137"/>
    </location>
</feature>
<name>A0A538T1C3_UNCEI</name>
<keyword evidence="2" id="KW-0732">Signal</keyword>
<accession>A0A538T1C3</accession>
<evidence type="ECO:0000313" key="4">
    <source>
        <dbReference type="Proteomes" id="UP000316852"/>
    </source>
</evidence>
<dbReference type="EMBL" id="VBOW01000066">
    <property type="protein sequence ID" value="TMQ57324.1"/>
    <property type="molecule type" value="Genomic_DNA"/>
</dbReference>
<proteinExistence type="predicted"/>
<feature type="chain" id="PRO_5021820409" description="Tetratricopeptide repeat protein" evidence="2">
    <location>
        <begin position="27"/>
        <end position="247"/>
    </location>
</feature>
<gene>
    <name evidence="3" type="ORF">E6K76_10785</name>
</gene>